<reference evidence="2 3" key="1">
    <citation type="submission" date="2024-01" db="EMBL/GenBank/DDBJ databases">
        <title>Draft genome sequence of Gordonia sp. LSe1-13.</title>
        <authorList>
            <person name="Suphannarot A."/>
            <person name="Mingma R."/>
        </authorList>
    </citation>
    <scope>NUCLEOTIDE SEQUENCE [LARGE SCALE GENOMIC DNA]</scope>
    <source>
        <strain evidence="2 3">LSe1-13</strain>
    </source>
</reference>
<evidence type="ECO:0000313" key="3">
    <source>
        <dbReference type="Proteomes" id="UP001347146"/>
    </source>
</evidence>
<feature type="region of interest" description="Disordered" evidence="1">
    <location>
        <begin position="36"/>
        <end position="69"/>
    </location>
</feature>
<organism evidence="2 3">
    <name type="scientific">Gordonia sesuvii</name>
    <dbReference type="NCBI Taxonomy" id="3116777"/>
    <lineage>
        <taxon>Bacteria</taxon>
        <taxon>Bacillati</taxon>
        <taxon>Actinomycetota</taxon>
        <taxon>Actinomycetes</taxon>
        <taxon>Mycobacteriales</taxon>
        <taxon>Gordoniaceae</taxon>
        <taxon>Gordonia</taxon>
    </lineage>
</organism>
<dbReference type="EMBL" id="JAZDUF010000001">
    <property type="protein sequence ID" value="MEE3849974.1"/>
    <property type="molecule type" value="Genomic_DNA"/>
</dbReference>
<gene>
    <name evidence="2" type="ORF">VZC37_06495</name>
</gene>
<sequence length="115" mass="13178">MSANYREQLPDEILRALKTPKSENSKLIPAVEKVLARRARTGSPNPPTRSGNPHLTPEEQEQEARDRGTYETLDEAFDDWHKAHGWNMPPAVRQRIIADHKAHLAQRIALRRQTP</sequence>
<comment type="caution">
    <text evidence="2">The sequence shown here is derived from an EMBL/GenBank/DDBJ whole genome shotgun (WGS) entry which is preliminary data.</text>
</comment>
<dbReference type="Proteomes" id="UP001347146">
    <property type="component" value="Unassembled WGS sequence"/>
</dbReference>
<evidence type="ECO:0000313" key="2">
    <source>
        <dbReference type="EMBL" id="MEE3849974.1"/>
    </source>
</evidence>
<evidence type="ECO:0000256" key="1">
    <source>
        <dbReference type="SAM" id="MobiDB-lite"/>
    </source>
</evidence>
<name>A0ABU7MA38_9ACTN</name>
<accession>A0ABU7MA38</accession>
<keyword evidence="3" id="KW-1185">Reference proteome</keyword>
<proteinExistence type="predicted"/>
<dbReference type="RefSeq" id="WP_330431578.1">
    <property type="nucleotide sequence ID" value="NZ_JAZDUF010000001.1"/>
</dbReference>
<protein>
    <submittedName>
        <fullName evidence="2">Uncharacterized protein</fullName>
    </submittedName>
</protein>